<protein>
    <submittedName>
        <fullName evidence="4">Cingulin b</fullName>
    </submittedName>
</protein>
<dbReference type="Pfam" id="PF01576">
    <property type="entry name" value="Myosin_tail_1"/>
    <property type="match status" value="1"/>
</dbReference>
<dbReference type="GeneID" id="103132199"/>
<dbReference type="PANTHER" id="PTHR46349:SF5">
    <property type="entry name" value="CINGULIN"/>
    <property type="match status" value="1"/>
</dbReference>
<dbReference type="CTD" id="100005752"/>
<evidence type="ECO:0000256" key="2">
    <source>
        <dbReference type="SAM" id="MobiDB-lite"/>
    </source>
</evidence>
<dbReference type="GeneTree" id="ENSGT00940000154489"/>
<dbReference type="KEGG" id="pfor:103132199"/>
<name>A0A087XQZ7_POEFO</name>
<dbReference type="EMBL" id="AYCK01026192">
    <property type="status" value="NOT_ANNOTATED_CDS"/>
    <property type="molecule type" value="Genomic_DNA"/>
</dbReference>
<feature type="compositionally biased region" description="Basic and acidic residues" evidence="2">
    <location>
        <begin position="778"/>
        <end position="829"/>
    </location>
</feature>
<dbReference type="Proteomes" id="UP000028760">
    <property type="component" value="Unassembled WGS sequence"/>
</dbReference>
<feature type="compositionally biased region" description="Low complexity" evidence="2">
    <location>
        <begin position="79"/>
        <end position="93"/>
    </location>
</feature>
<reference evidence="4" key="3">
    <citation type="submission" date="2025-09" db="UniProtKB">
        <authorList>
            <consortium name="Ensembl"/>
        </authorList>
    </citation>
    <scope>IDENTIFICATION</scope>
</reference>
<feature type="region of interest" description="Disordered" evidence="2">
    <location>
        <begin position="563"/>
        <end position="648"/>
    </location>
</feature>
<dbReference type="GO" id="GO:0005923">
    <property type="term" value="C:bicellular tight junction"/>
    <property type="evidence" value="ECO:0007669"/>
    <property type="project" value="TreeGrafter"/>
</dbReference>
<evidence type="ECO:0000313" key="5">
    <source>
        <dbReference type="Proteomes" id="UP000028760"/>
    </source>
</evidence>
<dbReference type="eggNOG" id="ENOG502QPNG">
    <property type="taxonomic scope" value="Eukaryota"/>
</dbReference>
<dbReference type="OrthoDB" id="6108017at2759"/>
<feature type="region of interest" description="Disordered" evidence="2">
    <location>
        <begin position="719"/>
        <end position="829"/>
    </location>
</feature>
<dbReference type="PANTHER" id="PTHR46349">
    <property type="entry name" value="CINGULIN-LIKE PROTEIN 1-RELATED"/>
    <property type="match status" value="1"/>
</dbReference>
<feature type="compositionally biased region" description="Basic and acidic residues" evidence="2">
    <location>
        <begin position="280"/>
        <end position="298"/>
    </location>
</feature>
<dbReference type="GO" id="GO:0000226">
    <property type="term" value="P:microtubule cytoskeleton organization"/>
    <property type="evidence" value="ECO:0007669"/>
    <property type="project" value="TreeGrafter"/>
</dbReference>
<reference evidence="5" key="1">
    <citation type="submission" date="2013-10" db="EMBL/GenBank/DDBJ databases">
        <authorList>
            <person name="Schartl M."/>
            <person name="Warren W."/>
        </authorList>
    </citation>
    <scope>NUCLEOTIDE SEQUENCE [LARGE SCALE GENOMIC DNA]</scope>
    <source>
        <strain evidence="5">female</strain>
    </source>
</reference>
<proteinExistence type="predicted"/>
<dbReference type="RefSeq" id="XP_007544027.1">
    <property type="nucleotide sequence ID" value="XM_007543965.2"/>
</dbReference>
<feature type="region of interest" description="Disordered" evidence="2">
    <location>
        <begin position="64"/>
        <end position="387"/>
    </location>
</feature>
<feature type="compositionally biased region" description="Basic and acidic residues" evidence="2">
    <location>
        <begin position="592"/>
        <end position="605"/>
    </location>
</feature>
<feature type="compositionally biased region" description="Low complexity" evidence="2">
    <location>
        <begin position="104"/>
        <end position="121"/>
    </location>
</feature>
<dbReference type="Ensembl" id="ENSPFOT00000008212.2">
    <property type="protein sequence ID" value="ENSPFOP00000008200.2"/>
    <property type="gene ID" value="ENSPFOG00000007980.2"/>
</dbReference>
<feature type="region of interest" description="Disordered" evidence="2">
    <location>
        <begin position="24"/>
        <end position="47"/>
    </location>
</feature>
<accession>A0A087XQZ7</accession>
<dbReference type="STRING" id="48698.ENSPFOP00000008200"/>
<dbReference type="AlphaFoldDB" id="A0A087XQZ7"/>
<reference evidence="4" key="2">
    <citation type="submission" date="2025-08" db="UniProtKB">
        <authorList>
            <consortium name="Ensembl"/>
        </authorList>
    </citation>
    <scope>IDENTIFICATION</scope>
</reference>
<feature type="compositionally biased region" description="Low complexity" evidence="2">
    <location>
        <begin position="299"/>
        <end position="334"/>
    </location>
</feature>
<keyword evidence="1" id="KW-0175">Coiled coil</keyword>
<dbReference type="GO" id="GO:0008017">
    <property type="term" value="F:microtubule binding"/>
    <property type="evidence" value="ECO:0007669"/>
    <property type="project" value="TreeGrafter"/>
</dbReference>
<dbReference type="GO" id="GO:0016459">
    <property type="term" value="C:myosin complex"/>
    <property type="evidence" value="ECO:0007669"/>
    <property type="project" value="InterPro"/>
</dbReference>
<keyword evidence="5" id="KW-1185">Reference proteome</keyword>
<sequence length="1168" mass="131807">MGTPSTDRKGQLDYGVQIRFIKDLHDTGGVPPEKSRANGNATPPSNKYGVAVRVQGISGQPYVVLKDGEKGDSYGVQLSNPNPTSGPTSPYNSIPKRSKEPADFPNSFSPVVNPSRSPVSPAEDEVGEIFGSPLRRPPGDGQAGTQGEEEGRAGRERRMERPKSEPQLKATPRETEKKLNGTDNEEYNEAGLKPVKLKSAGPKGFNRTAAGFTGSVGRKPGSDSPPKPIPEPPPPTESEPAAAIDTNSLAPINKLINKFNSSTPGGTLRARGRTGARQRLQFDERKRSRSLDARKDAEPQAIPASPSSPALNPHAAPISAASSPVTSSAPATAVKATAPNAPKASFKPPEKFAAKDSPPTIAKKPEMLSRSLSQNTEVSRREEAQVKQSVYNVFKAGPSESEDLFKRKSSLVFETPDRLQKGGSDGSIRKEKLEDLQKQLERYKKELEQAQDELAAEQMAREVAESRLRLQEDQLAHLQEELRRVSENLPQSDSFQSDVTDLQAQLAEATVLYQRQEEVLHQRERELTALKGALKEEVECHDKEMEALREQFSQDMKNLRKTMEEFTQSQEQIEEEREKVNASLLTLEEELESSREQGEQWRTELEAATQKLHSTREELKKSRLEKEKVEASLKDLQNKKPVSDDANALKEELRRCHDDLKRTRADLERQRGEAEEKAGALEALKKASGEKEAELLSEISKLKEQFLKDKAELEKALETAKESSIASAGKTVVDGGTNEELQQENIRLKDRLARMQSRLQSSVPRSSDAEEELEALEDENHSLKSQLEEAKRGATRLSKERDDLTRRLEERDLEREALRRGKSDLEEQKRLLDRSLEKINKEMELMMGDSRQSVATLQTQLDEFRERSRKDLLEAQRNSKDRLAELQRAQNNLKAQQEEVSRLKKELLTCSEERDSAQLERDLLNNRLKHLENELESEKSSHSDRGREIRGLEDKIKTLEIELDEEKSGVELLNDRITRSRDQVDQLRSELMQERSERHDLEMDKSALERQVKELKSRLADMEGQSRPTAGITLLENKIQELEERLRSEEREKTSIQASQRRAERKLKELNATLDQERSQHIEQRDQLTLRVKALKRQLDESEGEVERLEGVRRKVLRDLEEQQELQEALQAKVAALENDLKRKSQQTHRTALTSSVLSSDEEDGLPS</sequence>
<feature type="compositionally biased region" description="Basic and acidic residues" evidence="2">
    <location>
        <begin position="614"/>
        <end position="648"/>
    </location>
</feature>
<feature type="compositionally biased region" description="Pro residues" evidence="2">
    <location>
        <begin position="223"/>
        <end position="237"/>
    </location>
</feature>
<feature type="compositionally biased region" description="Basic and acidic residues" evidence="2">
    <location>
        <begin position="149"/>
        <end position="180"/>
    </location>
</feature>
<evidence type="ECO:0000256" key="1">
    <source>
        <dbReference type="ARBA" id="ARBA00023054"/>
    </source>
</evidence>
<evidence type="ECO:0000259" key="3">
    <source>
        <dbReference type="Pfam" id="PF01576"/>
    </source>
</evidence>
<evidence type="ECO:0000313" key="4">
    <source>
        <dbReference type="Ensembl" id="ENSPFOP00000008200.2"/>
    </source>
</evidence>
<organism evidence="4 5">
    <name type="scientific">Poecilia formosa</name>
    <name type="common">Amazon molly</name>
    <name type="synonym">Limia formosa</name>
    <dbReference type="NCBI Taxonomy" id="48698"/>
    <lineage>
        <taxon>Eukaryota</taxon>
        <taxon>Metazoa</taxon>
        <taxon>Chordata</taxon>
        <taxon>Craniata</taxon>
        <taxon>Vertebrata</taxon>
        <taxon>Euteleostomi</taxon>
        <taxon>Actinopterygii</taxon>
        <taxon>Neopterygii</taxon>
        <taxon>Teleostei</taxon>
        <taxon>Neoteleostei</taxon>
        <taxon>Acanthomorphata</taxon>
        <taxon>Ovalentaria</taxon>
        <taxon>Atherinomorphae</taxon>
        <taxon>Cyprinodontiformes</taxon>
        <taxon>Poeciliidae</taxon>
        <taxon>Poeciliinae</taxon>
        <taxon>Poecilia</taxon>
    </lineage>
</organism>
<feature type="region of interest" description="Disordered" evidence="2">
    <location>
        <begin position="1141"/>
        <end position="1168"/>
    </location>
</feature>
<dbReference type="Gene3D" id="1.10.287.1490">
    <property type="match status" value="1"/>
</dbReference>
<dbReference type="EMBL" id="AYCK01026193">
    <property type="status" value="NOT_ANNOTATED_CDS"/>
    <property type="molecule type" value="Genomic_DNA"/>
</dbReference>
<dbReference type="InterPro" id="IPR002928">
    <property type="entry name" value="Myosin_tail"/>
</dbReference>
<feature type="domain" description="Myosin tail" evidence="3">
    <location>
        <begin position="800"/>
        <end position="1141"/>
    </location>
</feature>
<feature type="compositionally biased region" description="Polar residues" evidence="2">
    <location>
        <begin position="1148"/>
        <end position="1159"/>
    </location>
</feature>